<dbReference type="GO" id="GO:0015628">
    <property type="term" value="P:protein secretion by the type II secretion system"/>
    <property type="evidence" value="ECO:0007669"/>
    <property type="project" value="UniProtKB-UniRule"/>
</dbReference>
<dbReference type="GO" id="GO:0015627">
    <property type="term" value="C:type II protein secretion system complex"/>
    <property type="evidence" value="ECO:0007669"/>
    <property type="project" value="UniProtKB-UniRule"/>
</dbReference>
<proteinExistence type="inferred from homology"/>
<evidence type="ECO:0000256" key="7">
    <source>
        <dbReference type="ARBA" id="ARBA00022989"/>
    </source>
</evidence>
<name>A0A9E8HTH8_9ALTE</name>
<keyword evidence="7 9" id="KW-1133">Transmembrane helix</keyword>
<comment type="subcellular location">
    <subcellularLocation>
        <location evidence="1 9">Cell inner membrane</location>
        <topology evidence="1 9">Single-pass membrane protein</topology>
    </subcellularLocation>
</comment>
<dbReference type="NCBIfam" id="TIGR01707">
    <property type="entry name" value="gspI"/>
    <property type="match status" value="1"/>
</dbReference>
<evidence type="ECO:0000256" key="3">
    <source>
        <dbReference type="ARBA" id="ARBA00022475"/>
    </source>
</evidence>
<evidence type="ECO:0000256" key="1">
    <source>
        <dbReference type="ARBA" id="ARBA00004377"/>
    </source>
</evidence>
<gene>
    <name evidence="11" type="primary">gspI</name>
    <name evidence="11" type="ORF">NNL22_06500</name>
</gene>
<dbReference type="NCBIfam" id="TIGR02532">
    <property type="entry name" value="IV_pilin_GFxxxE"/>
    <property type="match status" value="1"/>
</dbReference>
<comment type="function">
    <text evidence="9">Component of the type II secretion system required for the energy-dependent secretion of extracellular factors such as proteases and toxins from the periplasm.</text>
</comment>
<dbReference type="PROSITE" id="PS00409">
    <property type="entry name" value="PROKAR_NTER_METHYL"/>
    <property type="match status" value="1"/>
</dbReference>
<reference evidence="11" key="1">
    <citation type="submission" date="2022-07" db="EMBL/GenBank/DDBJ databases">
        <title>Alkalimarinus sp. nov., isolated from gut of a Alitta virens.</title>
        <authorList>
            <person name="Yang A.I."/>
            <person name="Shin N.-R."/>
        </authorList>
    </citation>
    <scope>NUCLEOTIDE SEQUENCE</scope>
    <source>
        <strain evidence="11">FA028</strain>
    </source>
</reference>
<dbReference type="SUPFAM" id="SSF54523">
    <property type="entry name" value="Pili subunits"/>
    <property type="match status" value="1"/>
</dbReference>
<evidence type="ECO:0000256" key="4">
    <source>
        <dbReference type="ARBA" id="ARBA00022481"/>
    </source>
</evidence>
<evidence type="ECO:0000313" key="12">
    <source>
        <dbReference type="Proteomes" id="UP001164472"/>
    </source>
</evidence>
<keyword evidence="12" id="KW-1185">Reference proteome</keyword>
<keyword evidence="4 9" id="KW-0488">Methylation</keyword>
<keyword evidence="8 9" id="KW-0472">Membrane</keyword>
<dbReference type="InterPro" id="IPR010052">
    <property type="entry name" value="T2SS_protein-GspI"/>
</dbReference>
<evidence type="ECO:0000256" key="5">
    <source>
        <dbReference type="ARBA" id="ARBA00022519"/>
    </source>
</evidence>
<keyword evidence="3" id="KW-1003">Cell membrane</keyword>
<dbReference type="Pfam" id="PF07963">
    <property type="entry name" value="N_methyl"/>
    <property type="match status" value="1"/>
</dbReference>
<dbReference type="InterPro" id="IPR045584">
    <property type="entry name" value="Pilin-like"/>
</dbReference>
<dbReference type="InterPro" id="IPR012902">
    <property type="entry name" value="N_methyl_site"/>
</dbReference>
<comment type="PTM">
    <text evidence="9">Cleaved by prepilin peptidase.</text>
</comment>
<keyword evidence="5 9" id="KW-0997">Cell inner membrane</keyword>
<evidence type="ECO:0000313" key="11">
    <source>
        <dbReference type="EMBL" id="UZW76226.1"/>
    </source>
</evidence>
<evidence type="ECO:0000256" key="8">
    <source>
        <dbReference type="ARBA" id="ARBA00023136"/>
    </source>
</evidence>
<protein>
    <recommendedName>
        <fullName evidence="9">Type II secretion system protein I</fullName>
        <shortName evidence="9">T2SS minor pseudopilin I</shortName>
    </recommendedName>
</protein>
<comment type="similarity">
    <text evidence="2 9">Belongs to the GSP I family.</text>
</comment>
<dbReference type="GO" id="GO:0005886">
    <property type="term" value="C:plasma membrane"/>
    <property type="evidence" value="ECO:0007669"/>
    <property type="project" value="UniProtKB-SubCell"/>
</dbReference>
<feature type="transmembrane region" description="Helical" evidence="9">
    <location>
        <begin position="20"/>
        <end position="37"/>
    </location>
</feature>
<dbReference type="AlphaFoldDB" id="A0A9E8HTH8"/>
<dbReference type="RefSeq" id="WP_251812138.1">
    <property type="nucleotide sequence ID" value="NZ_CP101527.1"/>
</dbReference>
<keyword evidence="6 9" id="KW-0812">Transmembrane</keyword>
<organism evidence="11 12">
    <name type="scientific">Alkalimarinus sediminis</name>
    <dbReference type="NCBI Taxonomy" id="1632866"/>
    <lineage>
        <taxon>Bacteria</taxon>
        <taxon>Pseudomonadati</taxon>
        <taxon>Pseudomonadota</taxon>
        <taxon>Gammaproteobacteria</taxon>
        <taxon>Alteromonadales</taxon>
        <taxon>Alteromonadaceae</taxon>
        <taxon>Alkalimarinus</taxon>
    </lineage>
</organism>
<accession>A0A9E8HTH8</accession>
<evidence type="ECO:0000259" key="10">
    <source>
        <dbReference type="Pfam" id="PF02501"/>
    </source>
</evidence>
<sequence>MASLTPSTLPPFKRPKGFTLLEVMIALIIFGLVATVIQKTTSQTISQYERIRLKTIASWIAENKMAEMRLSDSMPQAKESKEEVEFGKDFWQVTSKVTRTSDANLNRVDLTIFHKMSDDQFEQGNQVLTFTGYVGRY</sequence>
<evidence type="ECO:0000256" key="9">
    <source>
        <dbReference type="RuleBase" id="RU368030"/>
    </source>
</evidence>
<evidence type="ECO:0000256" key="6">
    <source>
        <dbReference type="ARBA" id="ARBA00022692"/>
    </source>
</evidence>
<feature type="domain" description="Type II secretion system protein GspI C-terminal" evidence="10">
    <location>
        <begin position="52"/>
        <end position="134"/>
    </location>
</feature>
<dbReference type="PANTHER" id="PTHR38779:SF2">
    <property type="entry name" value="TYPE II SECRETION SYSTEM PROTEIN I-RELATED"/>
    <property type="match status" value="1"/>
</dbReference>
<comment type="subunit">
    <text evidence="9">Type II secretion is composed of four main components: the outer membrane complex, the inner membrane complex, the cytoplasmic secretion ATPase and the periplasm-spanning pseudopilus.</text>
</comment>
<evidence type="ECO:0000256" key="2">
    <source>
        <dbReference type="ARBA" id="ARBA00008358"/>
    </source>
</evidence>
<dbReference type="PANTHER" id="PTHR38779">
    <property type="entry name" value="TYPE II SECRETION SYSTEM PROTEIN I-RELATED"/>
    <property type="match status" value="1"/>
</dbReference>
<dbReference type="InterPro" id="IPR003413">
    <property type="entry name" value="T2SS_GspI_C"/>
</dbReference>
<dbReference type="Proteomes" id="UP001164472">
    <property type="component" value="Chromosome"/>
</dbReference>
<dbReference type="KEGG" id="asem:NNL22_06500"/>
<dbReference type="Gene3D" id="3.30.1300.30">
    <property type="entry name" value="GSPII I/J protein-like"/>
    <property type="match status" value="1"/>
</dbReference>
<dbReference type="EMBL" id="CP101527">
    <property type="protein sequence ID" value="UZW76226.1"/>
    <property type="molecule type" value="Genomic_DNA"/>
</dbReference>
<dbReference type="Pfam" id="PF02501">
    <property type="entry name" value="T2SSI"/>
    <property type="match status" value="1"/>
</dbReference>